<evidence type="ECO:0000256" key="1">
    <source>
        <dbReference type="SAM" id="Phobius"/>
    </source>
</evidence>
<reference evidence="2 3" key="1">
    <citation type="submission" date="2015-01" db="EMBL/GenBank/DDBJ databases">
        <title>Draft genome of the acidophilic iron oxidizer Ferrimicrobium acidiphilum strain T23.</title>
        <authorList>
            <person name="Poehlein A."/>
            <person name="Eisen S."/>
            <person name="Schloemann M."/>
            <person name="Johnson B.D."/>
            <person name="Daniel R."/>
            <person name="Muehling M."/>
        </authorList>
    </citation>
    <scope>NUCLEOTIDE SEQUENCE [LARGE SCALE GENOMIC DNA]</scope>
    <source>
        <strain evidence="2 3">T23</strain>
    </source>
</reference>
<name>A0A0D8FQ10_9ACTN</name>
<keyword evidence="1" id="KW-0472">Membrane</keyword>
<comment type="caution">
    <text evidence="2">The sequence shown here is derived from an EMBL/GenBank/DDBJ whole genome shotgun (WGS) entry which is preliminary data.</text>
</comment>
<dbReference type="EMBL" id="JXUW01000044">
    <property type="protein sequence ID" value="KJE75390.1"/>
    <property type="molecule type" value="Genomic_DNA"/>
</dbReference>
<keyword evidence="1" id="KW-0812">Transmembrane</keyword>
<dbReference type="RefSeq" id="WP_035391591.1">
    <property type="nucleotide sequence ID" value="NZ_JQKF01000051.1"/>
</dbReference>
<dbReference type="AlphaFoldDB" id="A0A0D8FQ10"/>
<dbReference type="Proteomes" id="UP000032336">
    <property type="component" value="Unassembled WGS sequence"/>
</dbReference>
<gene>
    <name evidence="2" type="ORF">FEAC_28630</name>
</gene>
<evidence type="ECO:0000313" key="3">
    <source>
        <dbReference type="Proteomes" id="UP000032336"/>
    </source>
</evidence>
<dbReference type="STRING" id="1121877.FEAC_28630"/>
<accession>A0A0D8FQ10</accession>
<sequence length="340" mass="37060">MTSNSFSIPTIFDVPDVQILDTDHIINTLKTAARNGMLITSPGRIYASRHVYDEIYQADKLGNANKFEKLASQSIHEGWSTTSDKFQSVFENDYLPTIVFVDVGNLFVDHDYAMRVREKDHKDVPTAQLSVLLSGVSRIVYSLDKSLKRAELSPPNLPDVLDAREAADLANVSVFGASATGAGISIGINEGTKALAGWLKLPQWLVVIAAIGIGIAILRKPERRRSFIDAVAPIGEFLLETIEQRSSAEAVLDSAVLPANTIGLGIEQAVAALLVQVPVGQGLLVREIMEQLPQTGYPANGLKQTELRSILEATPCFVRVQRYRWQLGQVLGGQLPVGME</sequence>
<protein>
    <submittedName>
        <fullName evidence="2">Uncharacterized protein</fullName>
    </submittedName>
</protein>
<keyword evidence="3" id="KW-1185">Reference proteome</keyword>
<organism evidence="2 3">
    <name type="scientific">Ferrimicrobium acidiphilum DSM 19497</name>
    <dbReference type="NCBI Taxonomy" id="1121877"/>
    <lineage>
        <taxon>Bacteria</taxon>
        <taxon>Bacillati</taxon>
        <taxon>Actinomycetota</taxon>
        <taxon>Acidimicrobiia</taxon>
        <taxon>Acidimicrobiales</taxon>
        <taxon>Acidimicrobiaceae</taxon>
        <taxon>Ferrimicrobium</taxon>
    </lineage>
</organism>
<dbReference type="GeneID" id="78373832"/>
<proteinExistence type="predicted"/>
<keyword evidence="1" id="KW-1133">Transmembrane helix</keyword>
<feature type="transmembrane region" description="Helical" evidence="1">
    <location>
        <begin position="201"/>
        <end position="218"/>
    </location>
</feature>
<evidence type="ECO:0000313" key="2">
    <source>
        <dbReference type="EMBL" id="KJE75390.1"/>
    </source>
</evidence>